<dbReference type="EMBL" id="ML180038">
    <property type="protein sequence ID" value="THU79345.1"/>
    <property type="molecule type" value="Genomic_DNA"/>
</dbReference>
<evidence type="ECO:0000313" key="2">
    <source>
        <dbReference type="EMBL" id="THU79345.1"/>
    </source>
</evidence>
<accession>A0A4V4HBG8</accession>
<protein>
    <recommendedName>
        <fullName evidence="1">DUF6593 domain-containing protein</fullName>
    </recommendedName>
</protein>
<feature type="domain" description="DUF6593" evidence="1">
    <location>
        <begin position="28"/>
        <end position="190"/>
    </location>
</feature>
<organism evidence="2 3">
    <name type="scientific">Dendrothele bispora (strain CBS 962.96)</name>
    <dbReference type="NCBI Taxonomy" id="1314807"/>
    <lineage>
        <taxon>Eukaryota</taxon>
        <taxon>Fungi</taxon>
        <taxon>Dikarya</taxon>
        <taxon>Basidiomycota</taxon>
        <taxon>Agaricomycotina</taxon>
        <taxon>Agaricomycetes</taxon>
        <taxon>Agaricomycetidae</taxon>
        <taxon>Agaricales</taxon>
        <taxon>Agaricales incertae sedis</taxon>
        <taxon>Dendrothele</taxon>
    </lineage>
</organism>
<name>A0A4V4HBG8_DENBC</name>
<dbReference type="OrthoDB" id="2798132at2759"/>
<evidence type="ECO:0000313" key="3">
    <source>
        <dbReference type="Proteomes" id="UP000297245"/>
    </source>
</evidence>
<dbReference type="Pfam" id="PF20236">
    <property type="entry name" value="DUF6593"/>
    <property type="match status" value="1"/>
</dbReference>
<evidence type="ECO:0000259" key="1">
    <source>
        <dbReference type="Pfam" id="PF20236"/>
    </source>
</evidence>
<reference evidence="2 3" key="1">
    <citation type="journal article" date="2019" name="Nat. Ecol. Evol.">
        <title>Megaphylogeny resolves global patterns of mushroom evolution.</title>
        <authorList>
            <person name="Varga T."/>
            <person name="Krizsan K."/>
            <person name="Foldi C."/>
            <person name="Dima B."/>
            <person name="Sanchez-Garcia M."/>
            <person name="Sanchez-Ramirez S."/>
            <person name="Szollosi G.J."/>
            <person name="Szarkandi J.G."/>
            <person name="Papp V."/>
            <person name="Albert L."/>
            <person name="Andreopoulos W."/>
            <person name="Angelini C."/>
            <person name="Antonin V."/>
            <person name="Barry K.W."/>
            <person name="Bougher N.L."/>
            <person name="Buchanan P."/>
            <person name="Buyck B."/>
            <person name="Bense V."/>
            <person name="Catcheside P."/>
            <person name="Chovatia M."/>
            <person name="Cooper J."/>
            <person name="Damon W."/>
            <person name="Desjardin D."/>
            <person name="Finy P."/>
            <person name="Geml J."/>
            <person name="Haridas S."/>
            <person name="Hughes K."/>
            <person name="Justo A."/>
            <person name="Karasinski D."/>
            <person name="Kautmanova I."/>
            <person name="Kiss B."/>
            <person name="Kocsube S."/>
            <person name="Kotiranta H."/>
            <person name="LaButti K.M."/>
            <person name="Lechner B.E."/>
            <person name="Liimatainen K."/>
            <person name="Lipzen A."/>
            <person name="Lukacs Z."/>
            <person name="Mihaltcheva S."/>
            <person name="Morgado L.N."/>
            <person name="Niskanen T."/>
            <person name="Noordeloos M.E."/>
            <person name="Ohm R.A."/>
            <person name="Ortiz-Santana B."/>
            <person name="Ovrebo C."/>
            <person name="Racz N."/>
            <person name="Riley R."/>
            <person name="Savchenko A."/>
            <person name="Shiryaev A."/>
            <person name="Soop K."/>
            <person name="Spirin V."/>
            <person name="Szebenyi C."/>
            <person name="Tomsovsky M."/>
            <person name="Tulloss R.E."/>
            <person name="Uehling J."/>
            <person name="Grigoriev I.V."/>
            <person name="Vagvolgyi C."/>
            <person name="Papp T."/>
            <person name="Martin F.M."/>
            <person name="Miettinen O."/>
            <person name="Hibbett D.S."/>
            <person name="Nagy L.G."/>
        </authorList>
    </citation>
    <scope>NUCLEOTIDE SEQUENCE [LARGE SCALE GENOMIC DNA]</scope>
    <source>
        <strain evidence="2 3">CBS 962.96</strain>
    </source>
</reference>
<sequence>MATNIISSNIPDYHPEEDGVHKLVLTTNSVRNTTLASPDDKYYYEICTWFWHRNTTKINIHEHDTKLMRPVAEIEKLAAGRFKVRFKKNDQDFGDWISDIEFLKPDSDGVGGTFCDAEGVQYRWKTHNRKLQLVRADDEKKTPLVSYVPHRRYFFVLLISRHAAWELKPECMKMLDRLIVSYILVERRRRARHKVFQS</sequence>
<dbReference type="InterPro" id="IPR046528">
    <property type="entry name" value="DUF6593"/>
</dbReference>
<gene>
    <name evidence="2" type="ORF">K435DRAFT_768797</name>
</gene>
<dbReference type="Proteomes" id="UP000297245">
    <property type="component" value="Unassembled WGS sequence"/>
</dbReference>
<dbReference type="AlphaFoldDB" id="A0A4V4HBG8"/>
<proteinExistence type="predicted"/>
<keyword evidence="3" id="KW-1185">Reference proteome</keyword>